<dbReference type="Proteomes" id="UP000094020">
    <property type="component" value="Chromosome 5"/>
</dbReference>
<dbReference type="STRING" id="1296096.A0A1B9I253"/>
<feature type="transmembrane region" description="Helical" evidence="4">
    <location>
        <begin position="806"/>
        <end position="827"/>
    </location>
</feature>
<reference evidence="7" key="4">
    <citation type="submission" date="2024-02" db="EMBL/GenBank/DDBJ databases">
        <title>Comparative genomics of Cryptococcus and Kwoniella reveals pathogenesis evolution and contrasting modes of karyotype evolution via chromosome fusion or intercentromeric recombination.</title>
        <authorList>
            <person name="Coelho M.A."/>
            <person name="David-Palma M."/>
            <person name="Shea T."/>
            <person name="Bowers K."/>
            <person name="McGinley-Smith S."/>
            <person name="Mohammad A.W."/>
            <person name="Gnirke A."/>
            <person name="Yurkov A.M."/>
            <person name="Nowrousian M."/>
            <person name="Sun S."/>
            <person name="Cuomo C.A."/>
            <person name="Heitman J."/>
        </authorList>
    </citation>
    <scope>NUCLEOTIDE SEQUENCE</scope>
    <source>
        <strain evidence="7">CBS 10737</strain>
    </source>
</reference>
<feature type="transmembrane region" description="Helical" evidence="4">
    <location>
        <begin position="51"/>
        <end position="74"/>
    </location>
</feature>
<feature type="transmembrane region" description="Helical" evidence="4">
    <location>
        <begin position="631"/>
        <end position="649"/>
    </location>
</feature>
<evidence type="ECO:0000256" key="4">
    <source>
        <dbReference type="SAM" id="Phobius"/>
    </source>
</evidence>
<protein>
    <recommendedName>
        <fullName evidence="5">Rhodopsin domain-containing protein</fullName>
    </recommendedName>
</protein>
<feature type="transmembrane region" description="Helical" evidence="4">
    <location>
        <begin position="270"/>
        <end position="290"/>
    </location>
</feature>
<dbReference type="InterPro" id="IPR011701">
    <property type="entry name" value="MFS"/>
</dbReference>
<dbReference type="Pfam" id="PF20684">
    <property type="entry name" value="Fung_rhodopsin"/>
    <property type="match status" value="1"/>
</dbReference>
<dbReference type="EMBL" id="KI894011">
    <property type="protein sequence ID" value="OCF49622.1"/>
    <property type="molecule type" value="Genomic_DNA"/>
</dbReference>
<feature type="transmembrane region" description="Helical" evidence="4">
    <location>
        <begin position="776"/>
        <end position="799"/>
    </location>
</feature>
<dbReference type="PANTHER" id="PTHR43702:SF13">
    <property type="entry name" value="MONOSACCHARIDE TRANSPORTER, PUTATIVE (AFU_ORTHOLOGUE AFUA_4G06630)-RELATED"/>
    <property type="match status" value="1"/>
</dbReference>
<reference evidence="7" key="2">
    <citation type="submission" date="2013-07" db="EMBL/GenBank/DDBJ databases">
        <authorList>
            <consortium name="The Broad Institute Genome Sequencing Platform"/>
            <person name="Cuomo C."/>
            <person name="Litvintseva A."/>
            <person name="Chen Y."/>
            <person name="Heitman J."/>
            <person name="Sun S."/>
            <person name="Springer D."/>
            <person name="Dromer F."/>
            <person name="Young S.K."/>
            <person name="Zeng Q."/>
            <person name="Gargeya S."/>
            <person name="Fitzgerald M."/>
            <person name="Abouelleil A."/>
            <person name="Alvarado L."/>
            <person name="Berlin A.M."/>
            <person name="Chapman S.B."/>
            <person name="Dewar J."/>
            <person name="Goldberg J."/>
            <person name="Griggs A."/>
            <person name="Gujja S."/>
            <person name="Hansen M."/>
            <person name="Howarth C."/>
            <person name="Imamovic A."/>
            <person name="Larimer J."/>
            <person name="McCowan C."/>
            <person name="Murphy C."/>
            <person name="Pearson M."/>
            <person name="Priest M."/>
            <person name="Roberts A."/>
            <person name="Saif S."/>
            <person name="Shea T."/>
            <person name="Sykes S."/>
            <person name="Wortman J."/>
            <person name="Nusbaum C."/>
            <person name="Birren B."/>
        </authorList>
    </citation>
    <scope>NUCLEOTIDE SEQUENCE</scope>
    <source>
        <strain evidence="7">CBS 10737</strain>
    </source>
</reference>
<name>A0A1B9I253_9TREE</name>
<dbReference type="KEGG" id="kpin:30172513"/>
<keyword evidence="4" id="KW-0812">Transmembrane</keyword>
<feature type="transmembrane region" description="Helical" evidence="4">
    <location>
        <begin position="865"/>
        <end position="889"/>
    </location>
</feature>
<feature type="transmembrane region" description="Helical" evidence="4">
    <location>
        <begin position="500"/>
        <end position="521"/>
    </location>
</feature>
<evidence type="ECO:0000259" key="5">
    <source>
        <dbReference type="Pfam" id="PF20684"/>
    </source>
</evidence>
<keyword evidence="4" id="KW-1133">Transmembrane helix</keyword>
<keyword evidence="2" id="KW-1003">Cell membrane</keyword>
<reference evidence="6" key="3">
    <citation type="submission" date="2016-07" db="EMBL/GenBank/DDBJ databases">
        <title>Evolution of pathogenesis and genome organization in the Tremellales.</title>
        <authorList>
            <person name="Cuomo C."/>
            <person name="Litvintseva A."/>
            <person name="Heitman J."/>
            <person name="Chen Y."/>
            <person name="Sun S."/>
            <person name="Springer D."/>
            <person name="Dromer F."/>
            <person name="Young S."/>
            <person name="Zeng Q."/>
            <person name="Chapman S."/>
            <person name="Gujja S."/>
            <person name="Saif S."/>
            <person name="Birren B."/>
        </authorList>
    </citation>
    <scope>NUCLEOTIDE SEQUENCE</scope>
    <source>
        <strain evidence="6">CBS 10737</strain>
    </source>
</reference>
<feature type="transmembrane region" description="Helical" evidence="4">
    <location>
        <begin position="833"/>
        <end position="853"/>
    </location>
</feature>
<feature type="transmembrane region" description="Helical" evidence="4">
    <location>
        <begin position="207"/>
        <end position="229"/>
    </location>
</feature>
<feature type="transmembrane region" description="Helical" evidence="4">
    <location>
        <begin position="901"/>
        <end position="918"/>
    </location>
</feature>
<accession>A0A1B9I253</accession>
<evidence type="ECO:0000313" key="6">
    <source>
        <dbReference type="EMBL" id="OCF49622.1"/>
    </source>
</evidence>
<feature type="transmembrane region" description="Helical" evidence="4">
    <location>
        <begin position="541"/>
        <end position="562"/>
    </location>
</feature>
<feature type="transmembrane region" description="Helical" evidence="4">
    <location>
        <begin position="669"/>
        <end position="688"/>
    </location>
</feature>
<dbReference type="SUPFAM" id="SSF103473">
    <property type="entry name" value="MFS general substrate transporter"/>
    <property type="match status" value="1"/>
</dbReference>
<evidence type="ECO:0000256" key="3">
    <source>
        <dbReference type="SAM" id="MobiDB-lite"/>
    </source>
</evidence>
<feature type="domain" description="Rhodopsin" evidence="5">
    <location>
        <begin position="35"/>
        <end position="286"/>
    </location>
</feature>
<dbReference type="OrthoDB" id="2562510at2759"/>
<gene>
    <name evidence="6" type="ORF">I206_04144</name>
    <name evidence="7" type="ORF">I206_104280</name>
</gene>
<feature type="region of interest" description="Disordered" evidence="3">
    <location>
        <begin position="304"/>
        <end position="340"/>
    </location>
</feature>
<feature type="transmembrane region" description="Helical" evidence="4">
    <location>
        <begin position="598"/>
        <end position="619"/>
    </location>
</feature>
<dbReference type="AlphaFoldDB" id="A0A1B9I253"/>
<feature type="compositionally biased region" description="Basic and acidic residues" evidence="3">
    <location>
        <begin position="304"/>
        <end position="317"/>
    </location>
</feature>
<dbReference type="InterPro" id="IPR049326">
    <property type="entry name" value="Rhodopsin_dom_fungi"/>
</dbReference>
<proteinExistence type="predicted"/>
<feature type="transmembrane region" description="Helical" evidence="4">
    <location>
        <begin position="94"/>
        <end position="117"/>
    </location>
</feature>
<dbReference type="RefSeq" id="XP_019010841.1">
    <property type="nucleotide sequence ID" value="XM_019155883.1"/>
</dbReference>
<feature type="transmembrane region" description="Helical" evidence="4">
    <location>
        <begin position="129"/>
        <end position="151"/>
    </location>
</feature>
<feature type="transmembrane region" description="Helical" evidence="4">
    <location>
        <begin position="569"/>
        <end position="586"/>
    </location>
</feature>
<evidence type="ECO:0000313" key="8">
    <source>
        <dbReference type="Proteomes" id="UP000094020"/>
    </source>
</evidence>
<dbReference type="PANTHER" id="PTHR43702">
    <property type="entry name" value="L-FUCOSE-PROTON SYMPORTER"/>
    <property type="match status" value="1"/>
</dbReference>
<dbReference type="Pfam" id="PF07690">
    <property type="entry name" value="MFS_1"/>
    <property type="match status" value="1"/>
</dbReference>
<feature type="transmembrane region" description="Helical" evidence="4">
    <location>
        <begin position="16"/>
        <end position="39"/>
    </location>
</feature>
<dbReference type="Gene3D" id="1.20.1250.20">
    <property type="entry name" value="MFS general substrate transporter like domains"/>
    <property type="match status" value="2"/>
</dbReference>
<keyword evidence="4" id="KW-0472">Membrane</keyword>
<dbReference type="GeneID" id="30172513"/>
<dbReference type="InterPro" id="IPR036259">
    <property type="entry name" value="MFS_trans_sf"/>
</dbReference>
<evidence type="ECO:0000256" key="2">
    <source>
        <dbReference type="ARBA" id="ARBA00022475"/>
    </source>
</evidence>
<feature type="region of interest" description="Disordered" evidence="3">
    <location>
        <begin position="430"/>
        <end position="459"/>
    </location>
</feature>
<comment type="subcellular location">
    <subcellularLocation>
        <location evidence="1">Cell inner membrane</location>
        <topology evidence="1">Multi-pass membrane protein</topology>
    </subcellularLocation>
</comment>
<dbReference type="GO" id="GO:0022857">
    <property type="term" value="F:transmembrane transporter activity"/>
    <property type="evidence" value="ECO:0007669"/>
    <property type="project" value="InterPro"/>
</dbReference>
<dbReference type="EMBL" id="CP144523">
    <property type="protein sequence ID" value="WWC70330.1"/>
    <property type="molecule type" value="Genomic_DNA"/>
</dbReference>
<evidence type="ECO:0000313" key="7">
    <source>
        <dbReference type="EMBL" id="WWC70330.1"/>
    </source>
</evidence>
<sequence>MSTTISSTTTLNDRSAAVFTITLALLVLSTAFSGARLISKWGIVRKRTADDYVAVLAWIFAAGMSITILLAARYGLGKPDASINPAYTLRLKRYIYGFTTLYNPALMTTKTAILILYIRMSTAHPFLRYASWFVLAIVDIAGIVLTFLNIFQCRPVSAAYNRIPGECIDLVSLYLSSAPINILTDLAILLFPLPILTSLRMELRQKIVLVATFIVGGFVTIVDIVRIVYLQNALKEDIKLGEGSKISATNRPSNFTWHISFTLMWSAVEVNVGLICCCILVLKPLVMVILPQILKRKRDSEVIRSDPEISKEKKGKIPETSGTNGNIPESPEESNESSGLGLVHNLPMIGEDEFQVESYHDPIKRAGTMRSNSLRLDMEIGPRNEVPTTRGGQAEEEEEEGEMDFMQMLASSGPSVSPTVNQGVMEMPDVSPVSRRNTAPLSPVNRKASSIKPNSPLRSLKSRLSRHGEEINDQAPSRRFSDFVNLGEKKDLTSLTRKEAWWPILFVSSLFFMWGFGYSLLSTLNSHIEVLLDYSPSQAIGLINAYWLGYFFSPPLLGYWVLSRSGFRSTFIIGLSIYSIGALAFWPSSVLRSYPGFLVSNFIIAFGLSMLEIAANPFISLAGPGELAEARLNFSQGIQAVGVVVAPILAEKVLFNNIQSQLGLFNVQWCYLAVSLFVIALAVVFFYVPLPELDIDALEALTLQRLENSGLDSATVNSTVLRAHLPGLERYSLHIPLRVVLALIGGSIIWMYTGAQESLAYYWNPIHQVIRPQSDAFWGITLAHSLFAIGRFLAAFWCYIGIPPRIVLLIHSIGLLITMALTITLPAGFNRNGTYACLLLVLLFESAFFPTAWAMAMRNQGKKTLVVAGFMTSAISGGSIVPTMTYGVYSTKNGPNNPRKPQWISFSCFLIVFLLIIWENSNKKVRRWIDPRWCRIENTTVNGQQGNELERTRSRFEGTFEGWSWSNGLTQQSPQSCKNVQSEEEWKVSVKHVEFSEGSHTHSQENTIE</sequence>
<reference evidence="6" key="1">
    <citation type="submission" date="2013-07" db="EMBL/GenBank/DDBJ databases">
        <title>The Genome Sequence of Cryptococcus pinus CBS10737.</title>
        <authorList>
            <consortium name="The Broad Institute Genome Sequencing Platform"/>
            <person name="Cuomo C."/>
            <person name="Litvintseva A."/>
            <person name="Chen Y."/>
            <person name="Heitman J."/>
            <person name="Sun S."/>
            <person name="Springer D."/>
            <person name="Dromer F."/>
            <person name="Young S.K."/>
            <person name="Zeng Q."/>
            <person name="Gargeya S."/>
            <person name="Fitzgerald M."/>
            <person name="Abouelleil A."/>
            <person name="Alvarado L."/>
            <person name="Berlin A.M."/>
            <person name="Chapman S.B."/>
            <person name="Dewar J."/>
            <person name="Goldberg J."/>
            <person name="Griggs A."/>
            <person name="Gujja S."/>
            <person name="Hansen M."/>
            <person name="Howarth C."/>
            <person name="Imamovic A."/>
            <person name="Larimer J."/>
            <person name="McCowan C."/>
            <person name="Murphy C."/>
            <person name="Pearson M."/>
            <person name="Priest M."/>
            <person name="Roberts A."/>
            <person name="Saif S."/>
            <person name="Shea T."/>
            <person name="Sykes S."/>
            <person name="Wortman J."/>
            <person name="Nusbaum C."/>
            <person name="Birren B."/>
        </authorList>
    </citation>
    <scope>NUCLEOTIDE SEQUENCE [LARGE SCALE GENOMIC DNA]</scope>
    <source>
        <strain evidence="6">CBS 10737</strain>
    </source>
</reference>
<dbReference type="GO" id="GO:0005886">
    <property type="term" value="C:plasma membrane"/>
    <property type="evidence" value="ECO:0007669"/>
    <property type="project" value="UniProtKB-SubCell"/>
</dbReference>
<organism evidence="6">
    <name type="scientific">Kwoniella pini CBS 10737</name>
    <dbReference type="NCBI Taxonomy" id="1296096"/>
    <lineage>
        <taxon>Eukaryota</taxon>
        <taxon>Fungi</taxon>
        <taxon>Dikarya</taxon>
        <taxon>Basidiomycota</taxon>
        <taxon>Agaricomycotina</taxon>
        <taxon>Tremellomycetes</taxon>
        <taxon>Tremellales</taxon>
        <taxon>Cryptococcaceae</taxon>
        <taxon>Kwoniella</taxon>
    </lineage>
</organism>
<dbReference type="InterPro" id="IPR050375">
    <property type="entry name" value="MFS_TsgA-like"/>
</dbReference>
<feature type="transmembrane region" description="Helical" evidence="4">
    <location>
        <begin position="171"/>
        <end position="195"/>
    </location>
</feature>
<evidence type="ECO:0000256" key="1">
    <source>
        <dbReference type="ARBA" id="ARBA00004429"/>
    </source>
</evidence>
<keyword evidence="8" id="KW-1185">Reference proteome</keyword>
<feature type="transmembrane region" description="Helical" evidence="4">
    <location>
        <begin position="735"/>
        <end position="756"/>
    </location>
</feature>